<dbReference type="GO" id="GO:0006508">
    <property type="term" value="P:proteolysis"/>
    <property type="evidence" value="ECO:0007669"/>
    <property type="project" value="UniProtKB-KW"/>
</dbReference>
<dbReference type="Proteomes" id="UP000055014">
    <property type="component" value="Unassembled WGS sequence"/>
</dbReference>
<feature type="domain" description="Transglutaminase-like" evidence="1">
    <location>
        <begin position="45"/>
        <end position="106"/>
    </location>
</feature>
<sequence>MRKVLVLFIAAFIVQTFLSSIETVRNKEDLTSQKNIKGSFNYSIDYEHHFGDCEMQSMFFAALCRSIGIPARTPGGFQLFSGQLGSHFWAEFFLPSHGWIPVDISASQLANYALNVTDDERKTFIDFFCQSRVSKDDCPEFGRQGTGRRTF</sequence>
<keyword evidence="4" id="KW-0645">Protease</keyword>
<dbReference type="SUPFAM" id="SSF54001">
    <property type="entry name" value="Cysteine proteinases"/>
    <property type="match status" value="1"/>
</dbReference>
<dbReference type="AlphaFoldDB" id="A0A117M8Z0"/>
<gene>
    <name evidence="2" type="ORF">DIT26_08205</name>
    <name evidence="3" type="ORF">XD86_0084</name>
    <name evidence="4" type="ORF">XE02_0317</name>
</gene>
<dbReference type="EMBL" id="LGGW01000016">
    <property type="protein sequence ID" value="KUK90892.1"/>
    <property type="molecule type" value="Genomic_DNA"/>
</dbReference>
<name>A0A117M8Z0_9BACT</name>
<dbReference type="Proteomes" id="UP000264215">
    <property type="component" value="Unassembled WGS sequence"/>
</dbReference>
<dbReference type="PANTHER" id="PTHR38339:SF1">
    <property type="entry name" value="TRANSGLUTAMINASE-LIKE DOMAIN-CONTAINING PROTEIN"/>
    <property type="match status" value="1"/>
</dbReference>
<dbReference type="InterPro" id="IPR002931">
    <property type="entry name" value="Transglutaminase-like"/>
</dbReference>
<comment type="caution">
    <text evidence="4">The sequence shown here is derived from an EMBL/GenBank/DDBJ whole genome shotgun (WGS) entry which is preliminary data.</text>
</comment>
<dbReference type="Proteomes" id="UP000054260">
    <property type="component" value="Unassembled WGS sequence"/>
</dbReference>
<dbReference type="PANTHER" id="PTHR38339">
    <property type="entry name" value="TRANSGLUTAMINASE DOMAIN PROTEIN"/>
    <property type="match status" value="1"/>
</dbReference>
<evidence type="ECO:0000259" key="1">
    <source>
        <dbReference type="SMART" id="SM00460"/>
    </source>
</evidence>
<protein>
    <submittedName>
        <fullName evidence="4">Transglutaminase-like enzyme, predicted cysteine protease</fullName>
    </submittedName>
</protein>
<dbReference type="Pfam" id="PF01841">
    <property type="entry name" value="Transglut_core"/>
    <property type="match status" value="1"/>
</dbReference>
<proteinExistence type="predicted"/>
<evidence type="ECO:0000313" key="2">
    <source>
        <dbReference type="EMBL" id="HCO70534.1"/>
    </source>
</evidence>
<dbReference type="InterPro" id="IPR038765">
    <property type="entry name" value="Papain-like_cys_pep_sf"/>
</dbReference>
<reference evidence="2 7" key="3">
    <citation type="journal article" date="2018" name="Nat. Biotechnol.">
        <title>A standardized bacterial taxonomy based on genome phylogeny substantially revises the tree of life.</title>
        <authorList>
            <person name="Parks D.H."/>
            <person name="Chuvochina M."/>
            <person name="Waite D.W."/>
            <person name="Rinke C."/>
            <person name="Skarshewski A."/>
            <person name="Chaumeil P.A."/>
            <person name="Hugenholtz P."/>
        </authorList>
    </citation>
    <scope>NUCLEOTIDE SEQUENCE [LARGE SCALE GENOMIC DNA]</scope>
    <source>
        <strain evidence="2">UBA9905</strain>
    </source>
</reference>
<dbReference type="EMBL" id="LGGH01000006">
    <property type="protein sequence ID" value="KUK68574.1"/>
    <property type="molecule type" value="Genomic_DNA"/>
</dbReference>
<dbReference type="EMBL" id="DQBS01000181">
    <property type="protein sequence ID" value="HCO70534.1"/>
    <property type="molecule type" value="Genomic_DNA"/>
</dbReference>
<evidence type="ECO:0000313" key="3">
    <source>
        <dbReference type="EMBL" id="KUK68574.1"/>
    </source>
</evidence>
<reference evidence="4" key="1">
    <citation type="journal article" date="2015" name="MBio">
        <title>Genome-resolved metagenomic analysis reveals roles for candidate phyla and other microbial community members in biogeochemical transformations in oil reservoirs.</title>
        <authorList>
            <person name="Hu P."/>
            <person name="Tom L."/>
            <person name="Singh A."/>
            <person name="Thomas B.C."/>
            <person name="Baker B.J."/>
            <person name="Piceno Y.M."/>
            <person name="Andersen G.L."/>
            <person name="Banfield J.F."/>
        </authorList>
    </citation>
    <scope>NUCLEOTIDE SEQUENCE [LARGE SCALE GENOMIC DNA]</scope>
    <source>
        <strain evidence="3">46_47</strain>
        <strain evidence="4">46_70</strain>
    </source>
</reference>
<dbReference type="GO" id="GO:0008233">
    <property type="term" value="F:peptidase activity"/>
    <property type="evidence" value="ECO:0007669"/>
    <property type="project" value="UniProtKB-KW"/>
</dbReference>
<keyword evidence="4" id="KW-0378">Hydrolase</keyword>
<dbReference type="Gene3D" id="3.10.620.30">
    <property type="match status" value="1"/>
</dbReference>
<evidence type="ECO:0000313" key="5">
    <source>
        <dbReference type="Proteomes" id="UP000054260"/>
    </source>
</evidence>
<evidence type="ECO:0000313" key="7">
    <source>
        <dbReference type="Proteomes" id="UP000264215"/>
    </source>
</evidence>
<organism evidence="4 6">
    <name type="scientific">Mesotoga infera</name>
    <dbReference type="NCBI Taxonomy" id="1236046"/>
    <lineage>
        <taxon>Bacteria</taxon>
        <taxon>Thermotogati</taxon>
        <taxon>Thermotogota</taxon>
        <taxon>Thermotogae</taxon>
        <taxon>Kosmotogales</taxon>
        <taxon>Kosmotogaceae</taxon>
        <taxon>Mesotoga</taxon>
    </lineage>
</organism>
<dbReference type="PATRIC" id="fig|1236046.5.peg.1361"/>
<evidence type="ECO:0000313" key="6">
    <source>
        <dbReference type="Proteomes" id="UP000055014"/>
    </source>
</evidence>
<reference evidence="5 6" key="2">
    <citation type="journal article" date="2015" name="MBio">
        <title>Genome-Resolved Metagenomic Analysis Reveals Roles for Candidate Phyla and Other Microbial Community Members in Biogeochemical Transformations in Oil Reservoirs.</title>
        <authorList>
            <person name="Hu P."/>
            <person name="Tom L."/>
            <person name="Singh A."/>
            <person name="Thomas B.C."/>
            <person name="Baker B.J."/>
            <person name="Piceno Y.M."/>
            <person name="Andersen G.L."/>
            <person name="Banfield J.F."/>
        </authorList>
    </citation>
    <scope>NUCLEOTIDE SEQUENCE [LARGE SCALE GENOMIC DNA]</scope>
</reference>
<accession>A0A117M8Z0</accession>
<evidence type="ECO:0000313" key="4">
    <source>
        <dbReference type="EMBL" id="KUK90892.1"/>
    </source>
</evidence>
<dbReference type="SMART" id="SM00460">
    <property type="entry name" value="TGc"/>
    <property type="match status" value="1"/>
</dbReference>